<dbReference type="InParanoid" id="A0A1B7MF92"/>
<evidence type="ECO:0000313" key="2">
    <source>
        <dbReference type="EMBL" id="OAX31264.1"/>
    </source>
</evidence>
<organism evidence="2 3">
    <name type="scientific">Rhizopogon vinicolor AM-OR11-026</name>
    <dbReference type="NCBI Taxonomy" id="1314800"/>
    <lineage>
        <taxon>Eukaryota</taxon>
        <taxon>Fungi</taxon>
        <taxon>Dikarya</taxon>
        <taxon>Basidiomycota</taxon>
        <taxon>Agaricomycotina</taxon>
        <taxon>Agaricomycetes</taxon>
        <taxon>Agaricomycetidae</taxon>
        <taxon>Boletales</taxon>
        <taxon>Suillineae</taxon>
        <taxon>Rhizopogonaceae</taxon>
        <taxon>Rhizopogon</taxon>
    </lineage>
</organism>
<feature type="non-terminal residue" evidence="2">
    <location>
        <position position="160"/>
    </location>
</feature>
<dbReference type="Proteomes" id="UP000092154">
    <property type="component" value="Unassembled WGS sequence"/>
</dbReference>
<proteinExistence type="predicted"/>
<feature type="compositionally biased region" description="Low complexity" evidence="1">
    <location>
        <begin position="93"/>
        <end position="104"/>
    </location>
</feature>
<keyword evidence="3" id="KW-1185">Reference proteome</keyword>
<protein>
    <submittedName>
        <fullName evidence="2">Uncharacterized protein</fullName>
    </submittedName>
</protein>
<accession>A0A1B7MF92</accession>
<feature type="compositionally biased region" description="Polar residues" evidence="1">
    <location>
        <begin position="128"/>
        <end position="146"/>
    </location>
</feature>
<feature type="region of interest" description="Disordered" evidence="1">
    <location>
        <begin position="87"/>
        <end position="160"/>
    </location>
</feature>
<evidence type="ECO:0000256" key="1">
    <source>
        <dbReference type="SAM" id="MobiDB-lite"/>
    </source>
</evidence>
<dbReference type="AlphaFoldDB" id="A0A1B7MF92"/>
<gene>
    <name evidence="2" type="ORF">K503DRAFT_101933</name>
</gene>
<name>A0A1B7MF92_9AGAM</name>
<reference evidence="2 3" key="1">
    <citation type="submission" date="2016-06" db="EMBL/GenBank/DDBJ databases">
        <title>Comparative genomics of the ectomycorrhizal sister species Rhizopogon vinicolor and Rhizopogon vesiculosus (Basidiomycota: Boletales) reveals a divergence of the mating type B locus.</title>
        <authorList>
            <consortium name="DOE Joint Genome Institute"/>
            <person name="Mujic A.B."/>
            <person name="Kuo A."/>
            <person name="Tritt A."/>
            <person name="Lipzen A."/>
            <person name="Chen C."/>
            <person name="Johnson J."/>
            <person name="Sharma A."/>
            <person name="Barry K."/>
            <person name="Grigoriev I.V."/>
            <person name="Spatafora J.W."/>
        </authorList>
    </citation>
    <scope>NUCLEOTIDE SEQUENCE [LARGE SCALE GENOMIC DNA]</scope>
    <source>
        <strain evidence="2 3">AM-OR11-026</strain>
    </source>
</reference>
<sequence>MPLPVMLGLWQSFRRWLRLTFHDIYTRLMLVFHCRLKMGYNYWVEDSELNKHVEAECFQRTANDSTSQPQQSMDHIQYGLVVTEPPVTYGDATTNNYPQTPQTPHYDLSESGLSQPNIGSDAAGQSPHDVSSNYLDYVSSHYQSQRGPEPEHPVNNYPQT</sequence>
<evidence type="ECO:0000313" key="3">
    <source>
        <dbReference type="Proteomes" id="UP000092154"/>
    </source>
</evidence>
<dbReference type="EMBL" id="KV449488">
    <property type="protein sequence ID" value="OAX31264.1"/>
    <property type="molecule type" value="Genomic_DNA"/>
</dbReference>